<proteinExistence type="predicted"/>
<comment type="caution">
    <text evidence="1">The sequence shown here is derived from an EMBL/GenBank/DDBJ whole genome shotgun (WGS) entry which is preliminary data.</text>
</comment>
<dbReference type="Proteomes" id="UP000727407">
    <property type="component" value="Unassembled WGS sequence"/>
</dbReference>
<dbReference type="EMBL" id="QNUK01000183">
    <property type="protein sequence ID" value="KAF5898949.1"/>
    <property type="molecule type" value="Genomic_DNA"/>
</dbReference>
<evidence type="ECO:0000313" key="2">
    <source>
        <dbReference type="Proteomes" id="UP000727407"/>
    </source>
</evidence>
<organism evidence="1 2">
    <name type="scientific">Clarias magur</name>
    <name type="common">Asian catfish</name>
    <name type="synonym">Macropteronotus magur</name>
    <dbReference type="NCBI Taxonomy" id="1594786"/>
    <lineage>
        <taxon>Eukaryota</taxon>
        <taxon>Metazoa</taxon>
        <taxon>Chordata</taxon>
        <taxon>Craniata</taxon>
        <taxon>Vertebrata</taxon>
        <taxon>Euteleostomi</taxon>
        <taxon>Actinopterygii</taxon>
        <taxon>Neopterygii</taxon>
        <taxon>Teleostei</taxon>
        <taxon>Ostariophysi</taxon>
        <taxon>Siluriformes</taxon>
        <taxon>Clariidae</taxon>
        <taxon>Clarias</taxon>
    </lineage>
</organism>
<keyword evidence="2" id="KW-1185">Reference proteome</keyword>
<protein>
    <submittedName>
        <fullName evidence="1">Ancylostoma secreted protein</fullName>
    </submittedName>
</protein>
<sequence length="50" mass="5684">MRTMIQPRLIHLQHSHEETRPGISEHILLVCNTLSAGILITLSRYTSLDS</sequence>
<accession>A0A8J4WZD9</accession>
<name>A0A8J4WZD9_CLAMG</name>
<reference evidence="1" key="1">
    <citation type="submission" date="2020-07" db="EMBL/GenBank/DDBJ databases">
        <title>Clarias magur genome sequencing, assembly and annotation.</title>
        <authorList>
            <person name="Kushwaha B."/>
            <person name="Kumar R."/>
            <person name="Das P."/>
            <person name="Joshi C.G."/>
            <person name="Kumar D."/>
            <person name="Nagpure N.S."/>
            <person name="Pandey M."/>
            <person name="Agarwal S."/>
            <person name="Srivastava S."/>
            <person name="Singh M."/>
            <person name="Sahoo L."/>
            <person name="Jayasankar P."/>
            <person name="Meher P.K."/>
            <person name="Koringa P.G."/>
            <person name="Iquebal M.A."/>
            <person name="Das S.P."/>
            <person name="Bit A."/>
            <person name="Patnaik S."/>
            <person name="Patel N."/>
            <person name="Shah T.M."/>
            <person name="Hinsu A."/>
            <person name="Jena J.K."/>
        </authorList>
    </citation>
    <scope>NUCLEOTIDE SEQUENCE</scope>
    <source>
        <strain evidence="1">CIFAMagur01</strain>
        <tissue evidence="1">Testis</tissue>
    </source>
</reference>
<dbReference type="AlphaFoldDB" id="A0A8J4WZD9"/>
<evidence type="ECO:0000313" key="1">
    <source>
        <dbReference type="EMBL" id="KAF5898949.1"/>
    </source>
</evidence>
<gene>
    <name evidence="1" type="primary">asp</name>
    <name evidence="1" type="ORF">DAT39_011347</name>
</gene>